<evidence type="ECO:0000313" key="1">
    <source>
        <dbReference type="EMBL" id="PKT73901.1"/>
    </source>
</evidence>
<evidence type="ECO:0008006" key="3">
    <source>
        <dbReference type="Google" id="ProtNLM"/>
    </source>
</evidence>
<sequence>MRIDVDDPELDVGIDQSLIRQGRPFTGETVETDPRTGQVVAVTTYAEGLEDGPARAWYSDGTDRAEGQCRRGIPYGRWRDWHQNGRLAVEKEYGARGTVRSIKKWSESGELIDDRTFDA</sequence>
<dbReference type="EMBL" id="PJOS01000007">
    <property type="protein sequence ID" value="PKT73901.1"/>
    <property type="molecule type" value="Genomic_DNA"/>
</dbReference>
<gene>
    <name evidence="1" type="ORF">CW362_06000</name>
</gene>
<dbReference type="SUPFAM" id="SSF82185">
    <property type="entry name" value="Histone H3 K4-specific methyltransferase SET7/9 N-terminal domain"/>
    <property type="match status" value="1"/>
</dbReference>
<reference evidence="1 2" key="1">
    <citation type="submission" date="2017-12" db="EMBL/GenBank/DDBJ databases">
        <title>Streptomyces populusis sp. nov., a novel endophytic actinobacterium isolated from stems of Populus adenopoda Maxim.</title>
        <authorList>
            <person name="Wang Z."/>
        </authorList>
    </citation>
    <scope>NUCLEOTIDE SEQUENCE [LARGE SCALE GENOMIC DNA]</scope>
    <source>
        <strain evidence="1 2">A249</strain>
    </source>
</reference>
<dbReference type="Gene3D" id="2.20.110.10">
    <property type="entry name" value="Histone H3 K4-specific methyltransferase SET7/9 N-terminal domain"/>
    <property type="match status" value="1"/>
</dbReference>
<dbReference type="Proteomes" id="UP000236178">
    <property type="component" value="Unassembled WGS sequence"/>
</dbReference>
<proteinExistence type="predicted"/>
<name>A0A2I0SVD9_9ACTN</name>
<dbReference type="AlphaFoldDB" id="A0A2I0SVD9"/>
<dbReference type="RefSeq" id="WP_103548304.1">
    <property type="nucleotide sequence ID" value="NZ_KZ626846.1"/>
</dbReference>
<protein>
    <recommendedName>
        <fullName evidence="3">Toxin-antitoxin system YwqK family antitoxin</fullName>
    </recommendedName>
</protein>
<comment type="caution">
    <text evidence="1">The sequence shown here is derived from an EMBL/GenBank/DDBJ whole genome shotgun (WGS) entry which is preliminary data.</text>
</comment>
<accession>A0A2I0SVD9</accession>
<evidence type="ECO:0000313" key="2">
    <source>
        <dbReference type="Proteomes" id="UP000236178"/>
    </source>
</evidence>
<dbReference type="OrthoDB" id="4563261at2"/>
<keyword evidence="2" id="KW-1185">Reference proteome</keyword>
<organism evidence="1 2">
    <name type="scientific">Streptomyces populi</name>
    <dbReference type="NCBI Taxonomy" id="2058924"/>
    <lineage>
        <taxon>Bacteria</taxon>
        <taxon>Bacillati</taxon>
        <taxon>Actinomycetota</taxon>
        <taxon>Actinomycetes</taxon>
        <taxon>Kitasatosporales</taxon>
        <taxon>Streptomycetaceae</taxon>
        <taxon>Streptomyces</taxon>
    </lineage>
</organism>